<dbReference type="Gene3D" id="3.30.70.1520">
    <property type="entry name" value="Heterotetrameric sarcosine oxidase"/>
    <property type="match status" value="1"/>
</dbReference>
<dbReference type="AlphaFoldDB" id="A0A1P8EF92"/>
<dbReference type="eggNOG" id="COG0404">
    <property type="taxonomic scope" value="Bacteria"/>
</dbReference>
<gene>
    <name evidence="2" type="ORF">BEN76_02065</name>
</gene>
<protein>
    <submittedName>
        <fullName evidence="2">Sarcosine oxidase</fullName>
    </submittedName>
</protein>
<dbReference type="Gene3D" id="3.30.1360.120">
    <property type="entry name" value="Probable tRNA modification gtpase trme, domain 1"/>
    <property type="match status" value="1"/>
</dbReference>
<dbReference type="RefSeq" id="WP_076032113.1">
    <property type="nucleotide sequence ID" value="NZ_CP016896.1"/>
</dbReference>
<dbReference type="SUPFAM" id="SSF103025">
    <property type="entry name" value="Folate-binding domain"/>
    <property type="match status" value="1"/>
</dbReference>
<sequence length="223" mass="24741">MQSLYQAERSPIEKAGSQIAYQSFGLGKRFLQDQSFSDEKTIAQCSIVDLTNLSRVGFRGQDAAAYLSSYGLQLPQQPNQAIQQEDGCWVLRLSLTEYCVLGSLQDFGERVSQLEQGWQMDECANYLLPRQDSHAWIQLSGAPVAEVMAKLCAVDMRLDVFQVGQIAQTSVARINAIVVNVSDPNTHKFNILCDRAAALYLWGVLQDAIEEFDGKISGINVLL</sequence>
<evidence type="ECO:0000259" key="1">
    <source>
        <dbReference type="Pfam" id="PF01571"/>
    </source>
</evidence>
<accession>A0A1P8EF92</accession>
<feature type="domain" description="GCVT N-terminal" evidence="1">
    <location>
        <begin position="41"/>
        <end position="219"/>
    </location>
</feature>
<evidence type="ECO:0000313" key="3">
    <source>
        <dbReference type="Proteomes" id="UP000185674"/>
    </source>
</evidence>
<evidence type="ECO:0000313" key="2">
    <source>
        <dbReference type="EMBL" id="APV34871.1"/>
    </source>
</evidence>
<dbReference type="Proteomes" id="UP000185674">
    <property type="component" value="Chromosome"/>
</dbReference>
<dbReference type="InterPro" id="IPR027266">
    <property type="entry name" value="TrmE/GcvT-like"/>
</dbReference>
<proteinExistence type="predicted"/>
<reference evidence="2 3" key="1">
    <citation type="submission" date="2016-08" db="EMBL/GenBank/DDBJ databases">
        <title>Complete genome sequence of Acinetobacter baylyi strain GFJ2.</title>
        <authorList>
            <person name="Tabata M."/>
            <person name="Kuboki S."/>
            <person name="Gibu N."/>
            <person name="Kinouchi Y."/>
            <person name="Vangnai A."/>
            <person name="Kasai D."/>
            <person name="Fukuda M."/>
        </authorList>
    </citation>
    <scope>NUCLEOTIDE SEQUENCE [LARGE SCALE GENOMIC DNA]</scope>
    <source>
        <strain evidence="2 3">GFJ2</strain>
    </source>
</reference>
<name>A0A1P8EF92_9GAMM</name>
<dbReference type="InterPro" id="IPR006222">
    <property type="entry name" value="GCVT_N"/>
</dbReference>
<organism evidence="2 3">
    <name type="scientific">Acinetobacter soli</name>
    <dbReference type="NCBI Taxonomy" id="487316"/>
    <lineage>
        <taxon>Bacteria</taxon>
        <taxon>Pseudomonadati</taxon>
        <taxon>Pseudomonadota</taxon>
        <taxon>Gammaproteobacteria</taxon>
        <taxon>Moraxellales</taxon>
        <taxon>Moraxellaceae</taxon>
        <taxon>Acinetobacter</taxon>
    </lineage>
</organism>
<dbReference type="EMBL" id="CP016896">
    <property type="protein sequence ID" value="APV34871.1"/>
    <property type="molecule type" value="Genomic_DNA"/>
</dbReference>
<dbReference type="STRING" id="487316.BEN76_02065"/>
<dbReference type="KEGG" id="asol:BEN76_02065"/>
<dbReference type="Pfam" id="PF01571">
    <property type="entry name" value="GCV_T"/>
    <property type="match status" value="1"/>
</dbReference>